<organism evidence="3 4">
    <name type="scientific">Ensete ventricosum</name>
    <name type="common">Abyssinian banana</name>
    <name type="synonym">Musa ensete</name>
    <dbReference type="NCBI Taxonomy" id="4639"/>
    <lineage>
        <taxon>Eukaryota</taxon>
        <taxon>Viridiplantae</taxon>
        <taxon>Streptophyta</taxon>
        <taxon>Embryophyta</taxon>
        <taxon>Tracheophyta</taxon>
        <taxon>Spermatophyta</taxon>
        <taxon>Magnoliopsida</taxon>
        <taxon>Liliopsida</taxon>
        <taxon>Zingiberales</taxon>
        <taxon>Musaceae</taxon>
        <taxon>Ensete</taxon>
    </lineage>
</organism>
<feature type="region of interest" description="Disordered" evidence="2">
    <location>
        <begin position="26"/>
        <end position="55"/>
    </location>
</feature>
<evidence type="ECO:0000256" key="2">
    <source>
        <dbReference type="SAM" id="MobiDB-lite"/>
    </source>
</evidence>
<dbReference type="PANTHER" id="PTHR31071">
    <property type="entry name" value="GB|AAF24581.1"/>
    <property type="match status" value="1"/>
</dbReference>
<evidence type="ECO:0000313" key="3">
    <source>
        <dbReference type="EMBL" id="KAJ8470054.1"/>
    </source>
</evidence>
<gene>
    <name evidence="3" type="ORF">OPV22_024397</name>
</gene>
<sequence>MGRSAALTQFPESTAPAIRSFKTTITPQRAHRRRRIKNPPFRSRRREEEKDVRGSAAAFSARKLAAALWHSQVVEVGGGGRLGFEPDPRHVNFPSVCDHDRTALHTSIRNEFASPSSSSSSKTTIKKHQVSGMFTNFALERTTKWEAGCSGSAEGIYHTFGHQKLLKDWLNTASVVSVLQAELEQAHCHINELKKERQSTKEKLDHFLKKLGEEKASWQINEHEKVRNIITSIKDDLNRERKSRKRMEILNSKLVNELAEAKLSAKQYLQNYEKERKERELIEEVCDELAKEIGDDKAKVESLKRESTKIREEVDEERKMLQMAEVWREERVQMKLVDAKLMLEEKYAELIELQSDLDSFLKSCDSTNANASSLKEAEVLNEVASSMKFQDVEFLYQPPASGDFSVFDELKSRDEANERGIEKCYGCSPESHASRIHTVSPETDIFLESCMKEYANEMVDRYEDIQNDGGLGIVSHAEGQGSCNSPKGSDPSANGIHEESHASVSGTDWNVKSDASNLKSETSEICSGTAKQSRKKVPYIGKFWRSSCTSNSHNKKTPLDLSNGKLLNGGLLNAALSPDMISDEAGLSSLSVEQRSSSNSINPHVGRGTKGYVEWSRDTKNHSLKTKLLGMRMENQKIQLRHVLEHKSCKSTHTTSLLGSSEDHCKQWGVPPFERGGGESPNSHLLYVQTSQTTDTLFGE</sequence>
<comment type="caution">
    <text evidence="3">The sequence shown here is derived from an EMBL/GenBank/DDBJ whole genome shotgun (WGS) entry which is preliminary data.</text>
</comment>
<dbReference type="EMBL" id="JAQQAF010000007">
    <property type="protein sequence ID" value="KAJ8470054.1"/>
    <property type="molecule type" value="Genomic_DNA"/>
</dbReference>
<evidence type="ECO:0000256" key="1">
    <source>
        <dbReference type="SAM" id="Coils"/>
    </source>
</evidence>
<dbReference type="InterPro" id="IPR043424">
    <property type="entry name" value="BLT-like"/>
</dbReference>
<protein>
    <submittedName>
        <fullName evidence="3">Uncharacterized protein</fullName>
    </submittedName>
</protein>
<dbReference type="PANTHER" id="PTHR31071:SF2">
    <property type="entry name" value="ACTIN CYTOSKELETON-REGULATORY COMPLEX PAN-LIKE PROTEIN"/>
    <property type="match status" value="1"/>
</dbReference>
<dbReference type="AlphaFoldDB" id="A0AAV8Q0Y9"/>
<keyword evidence="1" id="KW-0175">Coiled coil</keyword>
<feature type="coiled-coil region" evidence="1">
    <location>
        <begin position="251"/>
        <end position="320"/>
    </location>
</feature>
<name>A0AAV8Q0Y9_ENSVE</name>
<dbReference type="Proteomes" id="UP001222027">
    <property type="component" value="Unassembled WGS sequence"/>
</dbReference>
<reference evidence="3 4" key="1">
    <citation type="submission" date="2022-12" db="EMBL/GenBank/DDBJ databases">
        <title>Chromosome-scale assembly of the Ensete ventricosum genome.</title>
        <authorList>
            <person name="Dussert Y."/>
            <person name="Stocks J."/>
            <person name="Wendawek A."/>
            <person name="Woldeyes F."/>
            <person name="Nichols R.A."/>
            <person name="Borrell J.S."/>
        </authorList>
    </citation>
    <scope>NUCLEOTIDE SEQUENCE [LARGE SCALE GENOMIC DNA]</scope>
    <source>
        <strain evidence="4">cv. Maze</strain>
        <tissue evidence="3">Seeds</tissue>
    </source>
</reference>
<keyword evidence="4" id="KW-1185">Reference proteome</keyword>
<feature type="coiled-coil region" evidence="1">
    <location>
        <begin position="176"/>
        <end position="210"/>
    </location>
</feature>
<feature type="region of interest" description="Disordered" evidence="2">
    <location>
        <begin position="470"/>
        <end position="510"/>
    </location>
</feature>
<accession>A0AAV8Q0Y9</accession>
<evidence type="ECO:0000313" key="4">
    <source>
        <dbReference type="Proteomes" id="UP001222027"/>
    </source>
</evidence>
<proteinExistence type="predicted"/>